<proteinExistence type="predicted"/>
<keyword evidence="3" id="KW-1185">Reference proteome</keyword>
<keyword evidence="1" id="KW-0732">Signal</keyword>
<dbReference type="PATRIC" id="fig|710421.3.peg.3291"/>
<reference evidence="2 3" key="1">
    <citation type="submission" date="2012-06" db="EMBL/GenBank/DDBJ databases">
        <title>Complete sequence of chromosome of Mycobacterium chubuense NBB4.</title>
        <authorList>
            <consortium name="US DOE Joint Genome Institute"/>
            <person name="Lucas S."/>
            <person name="Han J."/>
            <person name="Lapidus A."/>
            <person name="Cheng J.-F."/>
            <person name="Goodwin L."/>
            <person name="Pitluck S."/>
            <person name="Peters L."/>
            <person name="Mikhailova N."/>
            <person name="Teshima H."/>
            <person name="Detter J.C."/>
            <person name="Han C."/>
            <person name="Tapia R."/>
            <person name="Land M."/>
            <person name="Hauser L."/>
            <person name="Kyrpides N."/>
            <person name="Ivanova N."/>
            <person name="Pagani I."/>
            <person name="Mattes T."/>
            <person name="Holmes A."/>
            <person name="Rutledge P."/>
            <person name="Paulsen I."/>
            <person name="Coleman N."/>
            <person name="Woyke T."/>
        </authorList>
    </citation>
    <scope>NUCLEOTIDE SEQUENCE [LARGE SCALE GENOMIC DNA]</scope>
    <source>
        <strain evidence="2 3">NBB4</strain>
    </source>
</reference>
<feature type="chain" id="PRO_5003686436" description="Secreted protein" evidence="1">
    <location>
        <begin position="31"/>
        <end position="177"/>
    </location>
</feature>
<evidence type="ECO:0008006" key="4">
    <source>
        <dbReference type="Google" id="ProtNLM"/>
    </source>
</evidence>
<dbReference type="EMBL" id="CP003053">
    <property type="protein sequence ID" value="AFM18039.1"/>
    <property type="molecule type" value="Genomic_DNA"/>
</dbReference>
<dbReference type="STRING" id="710421.Mycch_3294"/>
<dbReference type="AlphaFoldDB" id="I4BL82"/>
<evidence type="ECO:0000313" key="3">
    <source>
        <dbReference type="Proteomes" id="UP000006057"/>
    </source>
</evidence>
<dbReference type="eggNOG" id="ENOG5031FKQ">
    <property type="taxonomic scope" value="Bacteria"/>
</dbReference>
<dbReference type="Proteomes" id="UP000006057">
    <property type="component" value="Chromosome"/>
</dbReference>
<accession>I4BL82</accession>
<name>I4BL82_MYCCN</name>
<dbReference type="RefSeq" id="WP_014816515.1">
    <property type="nucleotide sequence ID" value="NC_018027.1"/>
</dbReference>
<evidence type="ECO:0000313" key="2">
    <source>
        <dbReference type="EMBL" id="AFM18039.1"/>
    </source>
</evidence>
<sequence precursor="true">MKLSRGLAAIPAALAVLGGVAVGSAGQAQASQVMEGVYNYTPADGKAGTWTIYPSCVPVVGDLREPLYLPVGCRLHVQGSKDLVGGDATLAGGIWQFTTPVDRGMQCPDGSWAPTVEVYRFDDATMSGTRSVQHNGNCGLPPGIINTPFSLSFKEPLPIPVDRYPLICEPGGLRRCF</sequence>
<dbReference type="HOGENOM" id="CLU_124936_0_0_11"/>
<dbReference type="OrthoDB" id="4636369at2"/>
<dbReference type="KEGG" id="mcb:Mycch_3294"/>
<organism evidence="2 3">
    <name type="scientific">Mycolicibacterium chubuense (strain NBB4)</name>
    <name type="common">Mycobacterium chubuense</name>
    <dbReference type="NCBI Taxonomy" id="710421"/>
    <lineage>
        <taxon>Bacteria</taxon>
        <taxon>Bacillati</taxon>
        <taxon>Actinomycetota</taxon>
        <taxon>Actinomycetes</taxon>
        <taxon>Mycobacteriales</taxon>
        <taxon>Mycobacteriaceae</taxon>
        <taxon>Mycolicibacterium</taxon>
    </lineage>
</organism>
<protein>
    <recommendedName>
        <fullName evidence="4">Secreted protein</fullName>
    </recommendedName>
</protein>
<feature type="signal peptide" evidence="1">
    <location>
        <begin position="1"/>
        <end position="30"/>
    </location>
</feature>
<evidence type="ECO:0000256" key="1">
    <source>
        <dbReference type="SAM" id="SignalP"/>
    </source>
</evidence>
<gene>
    <name evidence="2" type="ordered locus">Mycch_3294</name>
</gene>